<dbReference type="AlphaFoldDB" id="A0A2J6T5Q3"/>
<dbReference type="InterPro" id="IPR021840">
    <property type="entry name" value="DUF3433"/>
</dbReference>
<keyword evidence="2" id="KW-0812">Transmembrane</keyword>
<keyword evidence="2" id="KW-1133">Transmembrane helix</keyword>
<keyword evidence="4" id="KW-1185">Reference proteome</keyword>
<name>A0A2J6T5Q3_9HELO</name>
<dbReference type="RefSeq" id="XP_024735256.1">
    <property type="nucleotide sequence ID" value="XM_024886962.1"/>
</dbReference>
<organism evidence="3 4">
    <name type="scientific">Hyaloscypha bicolor E</name>
    <dbReference type="NCBI Taxonomy" id="1095630"/>
    <lineage>
        <taxon>Eukaryota</taxon>
        <taxon>Fungi</taxon>
        <taxon>Dikarya</taxon>
        <taxon>Ascomycota</taxon>
        <taxon>Pezizomycotina</taxon>
        <taxon>Leotiomycetes</taxon>
        <taxon>Helotiales</taxon>
        <taxon>Hyaloscyphaceae</taxon>
        <taxon>Hyaloscypha</taxon>
        <taxon>Hyaloscypha bicolor</taxon>
    </lineage>
</organism>
<dbReference type="EMBL" id="KZ613822">
    <property type="protein sequence ID" value="PMD58352.1"/>
    <property type="molecule type" value="Genomic_DNA"/>
</dbReference>
<accession>A0A2J6T5Q3</accession>
<sequence length="742" mass="82844">MSAACWALIVRRELLVTLNRFPHYGEASVNRFHRLQEPENICGRFSTPRMPKRAAQAVPTSTASPNGISESKLPRNGSPPLPNQRTLLEKAQALAWKCIHPWRTFQSHKDKRKRIKKPPEKKPPFNLSLWGLLILLIFEVLILTALAVLWVLTTKYNGFVDVPDTPASITASKNIHERLLWIYSLLWTSVPAFIVTMCGALFATTLRALQDSRPTIELRRASDSGSKTFSYGPRKAGFLLPFRRKAPSHQIGEKAKAKHTVLLDYGRDWFPFVDSYHAFQNKHFLISACTIVKWFFVAIGPLAAAIISIGNVPSSKGIAVTTNSFFDDNKNVSSSRLALQSTSAILLNNASSHPWSTDMYSVVPFFANSETPGNLSADTRTFSGTLDCVPISVETLQSAGNLTLVDQVVPTFNFVDRGCPGSTFLTVAQDTPVYANTFYLDCPYEAVPMRLVLLTGVYENTSRYLLGNVSLISCIPYFWKSISRVTVLSAANSLEKPGQILNIVEDKSSVKQWLPSLWSRWMPEITEYRVQDPRLLMDADDFGFITYNYAMNSSGTIDFAQAMNITFSVLFATFSTLEAYSPLPESFASNGTLSRPGNRLFVVFLPATIVTFVMALSFVVTIWISFYAYKHRVILKEHVGLILGHALLLEGNDGVGSFVDAVRADLRRQAEVAIRAPDNKTIKKIGEASSDVTVNLQMENMIRHGDLVQYAEDFGNLKDWDCWVDDDGKLWMREPAPTDNST</sequence>
<evidence type="ECO:0000313" key="4">
    <source>
        <dbReference type="Proteomes" id="UP000235371"/>
    </source>
</evidence>
<reference evidence="3 4" key="1">
    <citation type="submission" date="2016-04" db="EMBL/GenBank/DDBJ databases">
        <title>A degradative enzymes factory behind the ericoid mycorrhizal symbiosis.</title>
        <authorList>
            <consortium name="DOE Joint Genome Institute"/>
            <person name="Martino E."/>
            <person name="Morin E."/>
            <person name="Grelet G."/>
            <person name="Kuo A."/>
            <person name="Kohler A."/>
            <person name="Daghino S."/>
            <person name="Barry K."/>
            <person name="Choi C."/>
            <person name="Cichocki N."/>
            <person name="Clum A."/>
            <person name="Copeland A."/>
            <person name="Hainaut M."/>
            <person name="Haridas S."/>
            <person name="Labutti K."/>
            <person name="Lindquist E."/>
            <person name="Lipzen A."/>
            <person name="Khouja H.-R."/>
            <person name="Murat C."/>
            <person name="Ohm R."/>
            <person name="Olson A."/>
            <person name="Spatafora J."/>
            <person name="Veneault-Fourrey C."/>
            <person name="Henrissat B."/>
            <person name="Grigoriev I."/>
            <person name="Martin F."/>
            <person name="Perotto S."/>
        </authorList>
    </citation>
    <scope>NUCLEOTIDE SEQUENCE [LARGE SCALE GENOMIC DNA]</scope>
    <source>
        <strain evidence="3 4">E</strain>
    </source>
</reference>
<dbReference type="Proteomes" id="UP000235371">
    <property type="component" value="Unassembled WGS sequence"/>
</dbReference>
<keyword evidence="2" id="KW-0472">Membrane</keyword>
<dbReference type="OrthoDB" id="3522351at2759"/>
<evidence type="ECO:0000256" key="2">
    <source>
        <dbReference type="SAM" id="Phobius"/>
    </source>
</evidence>
<feature type="region of interest" description="Disordered" evidence="1">
    <location>
        <begin position="43"/>
        <end position="84"/>
    </location>
</feature>
<feature type="transmembrane region" description="Helical" evidence="2">
    <location>
        <begin position="127"/>
        <end position="152"/>
    </location>
</feature>
<evidence type="ECO:0000256" key="1">
    <source>
        <dbReference type="SAM" id="MobiDB-lite"/>
    </source>
</evidence>
<dbReference type="GeneID" id="36595038"/>
<gene>
    <name evidence="3" type="ORF">K444DRAFT_664453</name>
</gene>
<evidence type="ECO:0000313" key="3">
    <source>
        <dbReference type="EMBL" id="PMD58352.1"/>
    </source>
</evidence>
<dbReference type="InParanoid" id="A0A2J6T5Q3"/>
<feature type="transmembrane region" description="Helical" evidence="2">
    <location>
        <begin position="600"/>
        <end position="629"/>
    </location>
</feature>
<proteinExistence type="predicted"/>
<feature type="compositionally biased region" description="Polar residues" evidence="1">
    <location>
        <begin position="58"/>
        <end position="69"/>
    </location>
</feature>
<feature type="transmembrane region" description="Helical" evidence="2">
    <location>
        <begin position="180"/>
        <end position="203"/>
    </location>
</feature>
<protein>
    <submittedName>
        <fullName evidence="3">Uncharacterized protein</fullName>
    </submittedName>
</protein>
<dbReference type="Pfam" id="PF11915">
    <property type="entry name" value="DUF3433"/>
    <property type="match status" value="1"/>
</dbReference>